<dbReference type="Pfam" id="PF16257">
    <property type="entry name" value="UxaE"/>
    <property type="match status" value="1"/>
</dbReference>
<dbReference type="Proteomes" id="UP000443070">
    <property type="component" value="Unassembled WGS sequence"/>
</dbReference>
<name>A0A3G9H3C8_9FIRM</name>
<dbReference type="Proteomes" id="UP000484547">
    <property type="component" value="Unassembled WGS sequence"/>
</dbReference>
<dbReference type="EMBL" id="WNBW01000012">
    <property type="protein sequence ID" value="MTU04820.1"/>
    <property type="molecule type" value="Genomic_DNA"/>
</dbReference>
<evidence type="ECO:0000313" key="4">
    <source>
        <dbReference type="Proteomes" id="UP000443070"/>
    </source>
</evidence>
<comment type="caution">
    <text evidence="1">The sequence shown here is derived from an EMBL/GenBank/DDBJ whole genome shotgun (WGS) entry which is preliminary data.</text>
</comment>
<reference evidence="4 5" key="2">
    <citation type="journal article" date="2019" name="Nat. Med.">
        <title>A library of human gut bacterial isolates paired with longitudinal multiomics data enables mechanistic microbiome research.</title>
        <authorList>
            <person name="Poyet M."/>
            <person name="Groussin M."/>
            <person name="Gibbons S.M."/>
            <person name="Avila-Pacheco J."/>
            <person name="Jiang X."/>
            <person name="Kearney S.M."/>
            <person name="Perrotta A.R."/>
            <person name="Berdy B."/>
            <person name="Zhao S."/>
            <person name="Lieberman T.D."/>
            <person name="Swanson P.K."/>
            <person name="Smith M."/>
            <person name="Roesemann S."/>
            <person name="Alexander J.E."/>
            <person name="Rich S.A."/>
            <person name="Livny J."/>
            <person name="Vlamakis H."/>
            <person name="Clish C."/>
            <person name="Bullock K."/>
            <person name="Deik A."/>
            <person name="Scott J."/>
            <person name="Pierce K.A."/>
            <person name="Xavier R.J."/>
            <person name="Alm E.J."/>
        </authorList>
    </citation>
    <scope>NUCLEOTIDE SEQUENCE [LARGE SCALE GENOMIC DNA]</scope>
    <source>
        <strain evidence="2 5">BIOML-A13</strain>
        <strain evidence="3 4">BIOML-A3</strain>
    </source>
</reference>
<dbReference type="EMBL" id="CBDS010000010">
    <property type="protein sequence ID" value="CDB45047.1"/>
    <property type="molecule type" value="Genomic_DNA"/>
</dbReference>
<evidence type="ECO:0000313" key="3">
    <source>
        <dbReference type="EMBL" id="MTU04820.1"/>
    </source>
</evidence>
<dbReference type="GeneID" id="49406102"/>
<reference evidence="1" key="1">
    <citation type="submission" date="2012-11" db="EMBL/GenBank/DDBJ databases">
        <title>Dependencies among metagenomic species, viruses, plasmids and units of genetic variation.</title>
        <authorList>
            <person name="Nielsen H.B."/>
            <person name="Almeida M."/>
            <person name="Juncker A.S."/>
            <person name="Rasmussen S."/>
            <person name="Li J."/>
            <person name="Sunagawa S."/>
            <person name="Plichta D."/>
            <person name="Gautier L."/>
            <person name="Le Chatelier E."/>
            <person name="Peletier E."/>
            <person name="Bonde I."/>
            <person name="Nielsen T."/>
            <person name="Manichanh C."/>
            <person name="Arumugam M."/>
            <person name="Batto J."/>
            <person name="Santos M.B.Q.D."/>
            <person name="Blom N."/>
            <person name="Borruel N."/>
            <person name="Burgdorf K.S."/>
            <person name="Boumezbeur F."/>
            <person name="Casellas F."/>
            <person name="Dore J."/>
            <person name="Guarner F."/>
            <person name="Hansen T."/>
            <person name="Hildebrand F."/>
            <person name="Kaas R.S."/>
            <person name="Kennedy S."/>
            <person name="Kristiansen K."/>
            <person name="Kultima J.R."/>
            <person name="Leonard P."/>
            <person name="Levenez F."/>
            <person name="Lund O."/>
            <person name="Moumen B."/>
            <person name="Le Paslier D."/>
            <person name="Pons N."/>
            <person name="Pedersen O."/>
            <person name="Prifti E."/>
            <person name="Qin J."/>
            <person name="Raes J."/>
            <person name="Tap J."/>
            <person name="Tims S."/>
            <person name="Ussery D.W."/>
            <person name="Yamada T."/>
            <person name="MetaHit consortium"/>
            <person name="Renault P."/>
            <person name="Sicheritz-Ponten T."/>
            <person name="Bork P."/>
            <person name="Wang J."/>
            <person name="Brunak S."/>
            <person name="Ehrlich S.D."/>
        </authorList>
    </citation>
    <scope>NUCLEOTIDE SEQUENCE [LARGE SCALE GENOMIC DNA]</scope>
</reference>
<protein>
    <submittedName>
        <fullName evidence="1">Uncharacterized protein</fullName>
    </submittedName>
</protein>
<dbReference type="InterPro" id="IPR032586">
    <property type="entry name" value="UxaE"/>
</dbReference>
<proteinExistence type="predicted"/>
<accession>R6J436</accession>
<dbReference type="OrthoDB" id="9797992at2"/>
<evidence type="ECO:0000313" key="1">
    <source>
        <dbReference type="EMBL" id="CDB45047.1"/>
    </source>
</evidence>
<dbReference type="GO" id="GO:0016853">
    <property type="term" value="F:isomerase activity"/>
    <property type="evidence" value="ECO:0007669"/>
    <property type="project" value="InterPro"/>
</dbReference>
<dbReference type="AlphaFoldDB" id="A0A3G9H3C8"/>
<evidence type="ECO:0000313" key="2">
    <source>
        <dbReference type="EMBL" id="MTT76747.1"/>
    </source>
</evidence>
<keyword evidence="4" id="KW-1185">Reference proteome</keyword>
<accession>A0A3G9H3C8</accession>
<evidence type="ECO:0000313" key="5">
    <source>
        <dbReference type="Proteomes" id="UP000484547"/>
    </source>
</evidence>
<gene>
    <name evidence="1" type="ORF">BN533_00185</name>
    <name evidence="2" type="ORF">GMD11_10825</name>
    <name evidence="3" type="ORF">GMD18_10495</name>
</gene>
<sequence>MAIKQALAVKTMEAAAGGKVVSASMSEVTNGWVALVIKAADKKLVCVTQGECPLTAMWAVENSCEQDGLHVDIMSLNANNAAVIRRFVKWAAPSACGTKGTSIGFSDWLGAAGGCIAPLFAKKQVKPVLAEYSAADSVLLKRNFLEAVDAATWGVFETGYKEGYGANAEGLKSEEDIVKALLYGYSMIGLDCSDKINLQIEKMSDAEVEKRYNDFPQEFRDAMQGSYLEANFQVGSEVIHFEPEQLRRIVLEYGEAIMHAQFIYNSYLKNTPWEIDFELLISKEGKLLSPQEHYLIANELQRNGIKFAALGLNTLDEAQLLQEMLQTHAAIADTFGYRLSFLHADLTLKDLGAVAKTLKGKVHFKLSSVLWLAAWETVLKLAPQLACQMRDYAGLAETDALIPQTETGKAYALSYKTLLAPEAGNFADQVKEVLAVNHAAYSERISVLVGNYLRTL</sequence>
<dbReference type="RefSeq" id="WP_021717089.1">
    <property type="nucleotide sequence ID" value="NZ_AP019004.1"/>
</dbReference>
<organism evidence="1">
    <name type="scientific">Phascolarctobacterium faecium</name>
    <dbReference type="NCBI Taxonomy" id="33025"/>
    <lineage>
        <taxon>Bacteria</taxon>
        <taxon>Bacillati</taxon>
        <taxon>Bacillota</taxon>
        <taxon>Negativicutes</taxon>
        <taxon>Acidaminococcales</taxon>
        <taxon>Acidaminococcaceae</taxon>
        <taxon>Phascolarctobacterium</taxon>
    </lineage>
</organism>
<dbReference type="EMBL" id="WNBM01000011">
    <property type="protein sequence ID" value="MTT76747.1"/>
    <property type="molecule type" value="Genomic_DNA"/>
</dbReference>